<dbReference type="GO" id="GO:0005886">
    <property type="term" value="C:plasma membrane"/>
    <property type="evidence" value="ECO:0007669"/>
    <property type="project" value="TreeGrafter"/>
</dbReference>
<feature type="region of interest" description="Disordered" evidence="8">
    <location>
        <begin position="414"/>
        <end position="452"/>
    </location>
</feature>
<feature type="domain" description="CSC1/OSCA1-like cytosolic" evidence="12">
    <location>
        <begin position="491"/>
        <end position="662"/>
    </location>
</feature>
<feature type="transmembrane region" description="Helical" evidence="9">
    <location>
        <begin position="672"/>
        <end position="692"/>
    </location>
</feature>
<name>A0A9D4TK39_CHLVU</name>
<accession>A0A9D4TK39</accession>
<evidence type="ECO:0008006" key="15">
    <source>
        <dbReference type="Google" id="ProtNLM"/>
    </source>
</evidence>
<keyword evidence="3" id="KW-0813">Transport</keyword>
<evidence type="ECO:0000256" key="4">
    <source>
        <dbReference type="ARBA" id="ARBA00022692"/>
    </source>
</evidence>
<dbReference type="Pfam" id="PF14703">
    <property type="entry name" value="PHM7_cyt"/>
    <property type="match status" value="1"/>
</dbReference>
<feature type="compositionally biased region" description="Low complexity" evidence="8">
    <location>
        <begin position="298"/>
        <end position="308"/>
    </location>
</feature>
<proteinExistence type="inferred from homology"/>
<evidence type="ECO:0000256" key="3">
    <source>
        <dbReference type="ARBA" id="ARBA00022448"/>
    </source>
</evidence>
<reference evidence="13" key="1">
    <citation type="journal article" date="2019" name="Plant J.">
        <title>Chlorella vulgaris genome assembly and annotation reveals the molecular basis for metabolic acclimation to high light conditions.</title>
        <authorList>
            <person name="Cecchin M."/>
            <person name="Marcolungo L."/>
            <person name="Rossato M."/>
            <person name="Girolomoni L."/>
            <person name="Cosentino E."/>
            <person name="Cuine S."/>
            <person name="Li-Beisson Y."/>
            <person name="Delledonne M."/>
            <person name="Ballottari M."/>
        </authorList>
    </citation>
    <scope>NUCLEOTIDE SEQUENCE</scope>
    <source>
        <strain evidence="13">211/11P</strain>
    </source>
</reference>
<dbReference type="PANTHER" id="PTHR13018">
    <property type="entry name" value="PROBABLE MEMBRANE PROTEIN DUF221-RELATED"/>
    <property type="match status" value="1"/>
</dbReference>
<organism evidence="13 14">
    <name type="scientific">Chlorella vulgaris</name>
    <name type="common">Green alga</name>
    <dbReference type="NCBI Taxonomy" id="3077"/>
    <lineage>
        <taxon>Eukaryota</taxon>
        <taxon>Viridiplantae</taxon>
        <taxon>Chlorophyta</taxon>
        <taxon>core chlorophytes</taxon>
        <taxon>Trebouxiophyceae</taxon>
        <taxon>Chlorellales</taxon>
        <taxon>Chlorellaceae</taxon>
        <taxon>Chlorella clade</taxon>
        <taxon>Chlorella</taxon>
    </lineage>
</organism>
<evidence type="ECO:0000259" key="11">
    <source>
        <dbReference type="Pfam" id="PF13967"/>
    </source>
</evidence>
<dbReference type="PANTHER" id="PTHR13018:SF5">
    <property type="entry name" value="RE44586P"/>
    <property type="match status" value="1"/>
</dbReference>
<protein>
    <recommendedName>
        <fullName evidence="15">ERD4-related membrane protein</fullName>
    </recommendedName>
</protein>
<feature type="domain" description="CSC1/OSCA1-like N-terminal transmembrane" evidence="11">
    <location>
        <begin position="28"/>
        <end position="186"/>
    </location>
</feature>
<keyword evidence="7" id="KW-0175">Coiled coil</keyword>
<evidence type="ECO:0000256" key="2">
    <source>
        <dbReference type="ARBA" id="ARBA00007779"/>
    </source>
</evidence>
<comment type="similarity">
    <text evidence="2">Belongs to the CSC1 (TC 1.A.17) family.</text>
</comment>
<feature type="transmembrane region" description="Helical" evidence="9">
    <location>
        <begin position="888"/>
        <end position="919"/>
    </location>
</feature>
<dbReference type="InterPro" id="IPR032880">
    <property type="entry name" value="CSC1/OSCA1-like_N"/>
</dbReference>
<feature type="transmembrane region" description="Helical" evidence="9">
    <location>
        <begin position="28"/>
        <end position="49"/>
    </location>
</feature>
<dbReference type="Pfam" id="PF13967">
    <property type="entry name" value="RSN1_TM"/>
    <property type="match status" value="1"/>
</dbReference>
<keyword evidence="6 9" id="KW-0472">Membrane</keyword>
<feature type="domain" description="CSC1/OSCA1-like 7TM region" evidence="10">
    <location>
        <begin position="712"/>
        <end position="955"/>
    </location>
</feature>
<keyword evidence="4 9" id="KW-0812">Transmembrane</keyword>
<dbReference type="Pfam" id="PF02714">
    <property type="entry name" value="RSN1_7TM"/>
    <property type="match status" value="1"/>
</dbReference>
<evidence type="ECO:0000256" key="5">
    <source>
        <dbReference type="ARBA" id="ARBA00022989"/>
    </source>
</evidence>
<feature type="transmembrane region" description="Helical" evidence="9">
    <location>
        <begin position="940"/>
        <end position="959"/>
    </location>
</feature>
<comment type="caution">
    <text evidence="13">The sequence shown here is derived from an EMBL/GenBank/DDBJ whole genome shotgun (WGS) entry which is preliminary data.</text>
</comment>
<feature type="compositionally biased region" description="Low complexity" evidence="8">
    <location>
        <begin position="330"/>
        <end position="339"/>
    </location>
</feature>
<feature type="transmembrane region" description="Helical" evidence="9">
    <location>
        <begin position="737"/>
        <end position="758"/>
    </location>
</feature>
<feature type="transmembrane region" description="Helical" evidence="9">
    <location>
        <begin position="111"/>
        <end position="133"/>
    </location>
</feature>
<feature type="transmembrane region" description="Helical" evidence="9">
    <location>
        <begin position="811"/>
        <end position="827"/>
    </location>
</feature>
<keyword evidence="14" id="KW-1185">Reference proteome</keyword>
<evidence type="ECO:0000256" key="9">
    <source>
        <dbReference type="SAM" id="Phobius"/>
    </source>
</evidence>
<evidence type="ECO:0000259" key="10">
    <source>
        <dbReference type="Pfam" id="PF02714"/>
    </source>
</evidence>
<evidence type="ECO:0000313" key="13">
    <source>
        <dbReference type="EMBL" id="KAI3427926.1"/>
    </source>
</evidence>
<feature type="compositionally biased region" description="Polar residues" evidence="8">
    <location>
        <begin position="414"/>
        <end position="431"/>
    </location>
</feature>
<evidence type="ECO:0000256" key="1">
    <source>
        <dbReference type="ARBA" id="ARBA00004141"/>
    </source>
</evidence>
<evidence type="ECO:0000256" key="7">
    <source>
        <dbReference type="SAM" id="Coils"/>
    </source>
</evidence>
<feature type="coiled-coil region" evidence="7">
    <location>
        <begin position="571"/>
        <end position="603"/>
    </location>
</feature>
<evidence type="ECO:0000256" key="6">
    <source>
        <dbReference type="ARBA" id="ARBA00023136"/>
    </source>
</evidence>
<dbReference type="InterPro" id="IPR003864">
    <property type="entry name" value="CSC1/OSCA1-like_7TM"/>
</dbReference>
<dbReference type="EMBL" id="SIDB01000009">
    <property type="protein sequence ID" value="KAI3427926.1"/>
    <property type="molecule type" value="Genomic_DNA"/>
</dbReference>
<comment type="subcellular location">
    <subcellularLocation>
        <location evidence="1">Membrane</location>
        <topology evidence="1">Multi-pass membrane protein</topology>
    </subcellularLocation>
</comment>
<dbReference type="OrthoDB" id="1689567at2759"/>
<evidence type="ECO:0000313" key="14">
    <source>
        <dbReference type="Proteomes" id="UP001055712"/>
    </source>
</evidence>
<evidence type="ECO:0000259" key="12">
    <source>
        <dbReference type="Pfam" id="PF14703"/>
    </source>
</evidence>
<keyword evidence="5 9" id="KW-1133">Transmembrane helix</keyword>
<dbReference type="Proteomes" id="UP001055712">
    <property type="component" value="Unassembled WGS sequence"/>
</dbReference>
<sequence length="1046" mass="113413">MAAPSPLAGAPPPPPPPISDVVVTSHEVVTATLVSLIGGLFFLVLWAAVRGPMRLIYQKRTQISSLRARPPPLRLDGLLHRSLGYLAPIFLITDGELLETAGLDAMMLCRFLALSLQVFVPTAAVCCAVLIPLTRTGTAVEQNSEYANTASLMRYTLSNVEEGSIKLWAPFALSYLVLAHTAFVLHLHYKSFALLRLLHIRHGVHGATPDISPQMKIVGYERRGWKEAAHMLLTTTSAWHMYQDDLRHVRQLVALHQSAELQALHQAAELEPALKHMSSSNDAAEPSHLLPGSGGGALAPAAAGGSPHQSSFEVQQGAGRQKGEGKVSADDGAGSDTASTGGGELPAVLPWWLPPEQIPPEVSAEYGSSGVLAGKVSCVLRRRVQGTTPAGRHVWSCAAQYAVLWLVEGPPPSQELSSLLRSQGPASQPQAPSIEVHGGSRLDGTPKAPAGHGCGWRQALVARLRSGARSSSSAGNAQAAGRAADAVAAQLEGALRELFPSSFSGLVRVYNHSSCDHLLAKHEHAATQRDCCLTAVAAARCTLDAAEAAATAAAAEMKPGQAAAAVSAVTNKKLSRRVQAAAAKLAEREAELARRQAETLALEQQVVAARKEALAQPLGTAFIALFRTQAAASMAVHFESSVLPSGNFVVGPAPGPDNINWPALWCPWGQRWWRAVAVVPPLVVAMLFPIGALTGALSNLNTAVCGGTPETNSLYWPWYCNTDNFWVKLVKSLLQSILPSIISTCWDTYVMPLAFYYLAQIERRHVSLRALDRRITVLFYNFAATNTFLGAVLGGTVFMQIGSLLSNPERWLQVLATALPAASTYFIDYSIIHGLCINLFRFVWPHDGTVLFVLFRWVGLFCPRCERDHCMIRSTPSFRAGRHYGSFLLIQIMALSYAVIAPLLLPIAAFFFLTAWVAWRYSCLHFYERSYESGGRLFETLFTLVVWTMAIFTTFSSLVLASKKAWSASLIMLVTQLPLLYTFHRNVKMSTGHYAKVVPLQATLQAPLAEVDPAMYLPPPLREGAVGWYPEWGKVWEKYGIGRYAW</sequence>
<feature type="transmembrane region" description="Helical" evidence="9">
    <location>
        <begin position="167"/>
        <end position="189"/>
    </location>
</feature>
<reference evidence="13" key="2">
    <citation type="submission" date="2020-11" db="EMBL/GenBank/DDBJ databases">
        <authorList>
            <person name="Cecchin M."/>
            <person name="Marcolungo L."/>
            <person name="Rossato M."/>
            <person name="Girolomoni L."/>
            <person name="Cosentino E."/>
            <person name="Cuine S."/>
            <person name="Li-Beisson Y."/>
            <person name="Delledonne M."/>
            <person name="Ballottari M."/>
        </authorList>
    </citation>
    <scope>NUCLEOTIDE SEQUENCE</scope>
    <source>
        <strain evidence="13">211/11P</strain>
        <tissue evidence="13">Whole cell</tissue>
    </source>
</reference>
<dbReference type="GO" id="GO:0005227">
    <property type="term" value="F:calcium-activated cation channel activity"/>
    <property type="evidence" value="ECO:0007669"/>
    <property type="project" value="InterPro"/>
</dbReference>
<evidence type="ECO:0000256" key="8">
    <source>
        <dbReference type="SAM" id="MobiDB-lite"/>
    </source>
</evidence>
<dbReference type="AlphaFoldDB" id="A0A9D4TK39"/>
<gene>
    <name evidence="13" type="ORF">D9Q98_006318</name>
</gene>
<feature type="region of interest" description="Disordered" evidence="8">
    <location>
        <begin position="273"/>
        <end position="348"/>
    </location>
</feature>
<dbReference type="InterPro" id="IPR027815">
    <property type="entry name" value="CSC1/OSCA1-like_cyt"/>
</dbReference>
<feature type="transmembrane region" description="Helical" evidence="9">
    <location>
        <begin position="778"/>
        <end position="799"/>
    </location>
</feature>
<dbReference type="InterPro" id="IPR045122">
    <property type="entry name" value="Csc1-like"/>
</dbReference>